<dbReference type="Proteomes" id="UP000030703">
    <property type="component" value="Unassembled WGS sequence"/>
</dbReference>
<name>W9Z728_FUSOX</name>
<dbReference type="VEuPathDB" id="FungiDB:FOMG_18848"/>
<reference evidence="1" key="2">
    <citation type="submission" date="2012-05" db="EMBL/GenBank/DDBJ databases">
        <title>Annotation of the Genome Sequence of Fusarium oxysporum f. sp. melonis 26406.</title>
        <authorList>
            <consortium name="The Broad Institute Genomics Platform"/>
            <person name="Ma L.-J."/>
            <person name="Corby-Kistler H."/>
            <person name="Broz K."/>
            <person name="Gale L.R."/>
            <person name="Jonkers W."/>
            <person name="O'Donnell K."/>
            <person name="Ploetz R."/>
            <person name="Steinberg C."/>
            <person name="Schwartz D.C."/>
            <person name="VanEtten H."/>
            <person name="Zhou S."/>
            <person name="Young S.K."/>
            <person name="Zeng Q."/>
            <person name="Gargeya S."/>
            <person name="Fitzgerald M."/>
            <person name="Abouelleil A."/>
            <person name="Alvarado L."/>
            <person name="Chapman S.B."/>
            <person name="Gainer-Dewar J."/>
            <person name="Goldberg J."/>
            <person name="Griggs A."/>
            <person name="Gujja S."/>
            <person name="Hansen M."/>
            <person name="Howarth C."/>
            <person name="Imamovic A."/>
            <person name="Ireland A."/>
            <person name="Larimer J."/>
            <person name="McCowan C."/>
            <person name="Murphy C."/>
            <person name="Pearson M."/>
            <person name="Poon T.W."/>
            <person name="Priest M."/>
            <person name="Roberts A."/>
            <person name="Saif S."/>
            <person name="Shea T."/>
            <person name="Sykes S."/>
            <person name="Wortman J."/>
            <person name="Nusbaum C."/>
            <person name="Birren B."/>
        </authorList>
    </citation>
    <scope>NUCLEOTIDE SEQUENCE</scope>
    <source>
        <strain evidence="1">26406</strain>
    </source>
</reference>
<gene>
    <name evidence="1" type="ORF">FOMG_18848</name>
</gene>
<evidence type="ECO:0000313" key="1">
    <source>
        <dbReference type="EMBL" id="EXK24422.1"/>
    </source>
</evidence>
<organism evidence="1">
    <name type="scientific">Fusarium oxysporum f. sp. melonis 26406</name>
    <dbReference type="NCBI Taxonomy" id="1089452"/>
    <lineage>
        <taxon>Eukaryota</taxon>
        <taxon>Fungi</taxon>
        <taxon>Dikarya</taxon>
        <taxon>Ascomycota</taxon>
        <taxon>Pezizomycotina</taxon>
        <taxon>Sordariomycetes</taxon>
        <taxon>Hypocreomycetidae</taxon>
        <taxon>Hypocreales</taxon>
        <taxon>Nectriaceae</taxon>
        <taxon>Fusarium</taxon>
        <taxon>Fusarium oxysporum species complex</taxon>
    </lineage>
</organism>
<protein>
    <submittedName>
        <fullName evidence="1">Uncharacterized protein</fullName>
    </submittedName>
</protein>
<reference evidence="1" key="1">
    <citation type="submission" date="2012-04" db="EMBL/GenBank/DDBJ databases">
        <title>The Genome Sequence of Fusarium oxysporum melonis.</title>
        <authorList>
            <consortium name="The Broad Institute Genome Sequencing Platform"/>
            <person name="Ma L.-J."/>
            <person name="Gale L.R."/>
            <person name="Schwartz D.C."/>
            <person name="Zhou S."/>
            <person name="Corby-Kistler H."/>
            <person name="Young S.K."/>
            <person name="Zeng Q."/>
            <person name="Gargeya S."/>
            <person name="Fitzgerald M."/>
            <person name="Haas B."/>
            <person name="Abouelleil A."/>
            <person name="Alvarado L."/>
            <person name="Arachchi H.M."/>
            <person name="Berlin A."/>
            <person name="Brown A."/>
            <person name="Chapman S.B."/>
            <person name="Chen Z."/>
            <person name="Dunbar C."/>
            <person name="Freedman E."/>
            <person name="Gearin G."/>
            <person name="Goldberg J."/>
            <person name="Griggs A."/>
            <person name="Gujja S."/>
            <person name="Heiman D."/>
            <person name="Howarth C."/>
            <person name="Larson L."/>
            <person name="Lui A."/>
            <person name="MacDonald P.J.P."/>
            <person name="Montmayeur A."/>
            <person name="Murphy C."/>
            <person name="Neiman D."/>
            <person name="Pearson M."/>
            <person name="Priest M."/>
            <person name="Roberts A."/>
            <person name="Saif S."/>
            <person name="Shea T."/>
            <person name="Shenoy N."/>
            <person name="Sisk P."/>
            <person name="Stolte C."/>
            <person name="Sykes S."/>
            <person name="Wortman J."/>
            <person name="Nusbaum C."/>
            <person name="Birren B."/>
        </authorList>
    </citation>
    <scope>NUCLEOTIDE SEQUENCE</scope>
    <source>
        <strain evidence="1">26406</strain>
    </source>
</reference>
<dbReference type="HOGENOM" id="CLU_3068750_0_0_1"/>
<sequence>MTTAQLHGAPTLTIKDLPSIWIISKTLNPFAGEAHAAKTSIPYPAPLRTIGQT</sequence>
<accession>W9Z728</accession>
<dbReference type="AlphaFoldDB" id="W9Z728"/>
<dbReference type="EMBL" id="JH659493">
    <property type="protein sequence ID" value="EXK24422.1"/>
    <property type="molecule type" value="Genomic_DNA"/>
</dbReference>
<proteinExistence type="predicted"/>